<dbReference type="Pfam" id="PF25136">
    <property type="entry name" value="DUF7823"/>
    <property type="match status" value="1"/>
</dbReference>
<evidence type="ECO:0000259" key="1">
    <source>
        <dbReference type="Pfam" id="PF11195"/>
    </source>
</evidence>
<sequence>MSETNKLDNTDLQCPFDPDQYQTKIDSVAPVGSFPWAIIQVYLGAGVSRRGWDSSEEYIKLIPGSIGNDGKNIPPQIWVVDKDNEQVWTPTQDDLTACDWEDVRAISGCPGGSMLAFEIKLGVKANNSETPWQWGYVGVSDWTGPTSYFGTLIEMPLNKIGITGIQMFMLQEEGKQKAITLAVLTADIGNEQEVNELLKKNLYITVDNETFNIGTPGYKTKHGNNTCMVSWFNWPDSDPRHRYVEDMIKLGKILKQTGETKLFCLRWV</sequence>
<proteinExistence type="predicted"/>
<dbReference type="HOGENOM" id="CLU_093188_0_0_6"/>
<reference evidence="3 4" key="1">
    <citation type="submission" date="2013-07" db="EMBL/GenBank/DDBJ databases">
        <authorList>
            <person name="Genoscope - CEA"/>
        </authorList>
    </citation>
    <scope>NUCLEOTIDE SEQUENCE [LARGE SCALE GENOMIC DNA]</scope>
    <source>
        <strain evidence="3 4">G6</strain>
    </source>
</reference>
<dbReference type="KEGG" id="xpo:XPG1_1826"/>
<accession>A0A068R3H7</accession>
<name>A0A068R3H7_9GAMM</name>
<gene>
    <name evidence="3" type="ORF">XPG1_1826</name>
</gene>
<organism evidence="3 4">
    <name type="scientific">Xenorhabdus poinarii G6</name>
    <dbReference type="NCBI Taxonomy" id="1354304"/>
    <lineage>
        <taxon>Bacteria</taxon>
        <taxon>Pseudomonadati</taxon>
        <taxon>Pseudomonadota</taxon>
        <taxon>Gammaproteobacteria</taxon>
        <taxon>Enterobacterales</taxon>
        <taxon>Morganellaceae</taxon>
        <taxon>Xenorhabdus</taxon>
    </lineage>
</organism>
<dbReference type="AlphaFoldDB" id="A0A068R3H7"/>
<dbReference type="EMBL" id="FO704551">
    <property type="protein sequence ID" value="CDG21481.1"/>
    <property type="molecule type" value="Genomic_DNA"/>
</dbReference>
<keyword evidence="4" id="KW-1185">Reference proteome</keyword>
<protein>
    <submittedName>
        <fullName evidence="3">Uncharacterized protein</fullName>
    </submittedName>
</protein>
<feature type="domain" description="DUF7823" evidence="2">
    <location>
        <begin position="146"/>
        <end position="267"/>
    </location>
</feature>
<evidence type="ECO:0000313" key="4">
    <source>
        <dbReference type="Proteomes" id="UP000032735"/>
    </source>
</evidence>
<dbReference type="Proteomes" id="UP000032735">
    <property type="component" value="Chromosome"/>
</dbReference>
<dbReference type="InterPro" id="IPR056725">
    <property type="entry name" value="DUF7823"/>
</dbReference>
<dbReference type="RefSeq" id="WP_045958672.1">
    <property type="nucleotide sequence ID" value="NZ_FO704551.1"/>
</dbReference>
<feature type="domain" description="Thoeris anti-defense 2-like" evidence="1">
    <location>
        <begin position="33"/>
        <end position="102"/>
    </location>
</feature>
<evidence type="ECO:0000313" key="3">
    <source>
        <dbReference type="EMBL" id="CDG21481.1"/>
    </source>
</evidence>
<evidence type="ECO:0000259" key="2">
    <source>
        <dbReference type="Pfam" id="PF25136"/>
    </source>
</evidence>
<dbReference type="InterPro" id="IPR021361">
    <property type="entry name" value="Tad2-like_dom"/>
</dbReference>
<dbReference type="Pfam" id="PF11195">
    <property type="entry name" value="Tad2-like"/>
    <property type="match status" value="1"/>
</dbReference>
<dbReference type="OrthoDB" id="6444448at2"/>